<dbReference type="GO" id="GO:0051536">
    <property type="term" value="F:iron-sulfur cluster binding"/>
    <property type="evidence" value="ECO:0007669"/>
    <property type="project" value="UniProtKB-KW"/>
</dbReference>
<name>A0A9D2RQU4_9FIRM</name>
<dbReference type="SUPFAM" id="SSF52218">
    <property type="entry name" value="Flavoproteins"/>
    <property type="match status" value="1"/>
</dbReference>
<dbReference type="Proteomes" id="UP000823824">
    <property type="component" value="Unassembled WGS sequence"/>
</dbReference>
<protein>
    <submittedName>
        <fullName evidence="5">EFR1 family ferrodoxin</fullName>
    </submittedName>
</protein>
<feature type="domain" description="4Fe-4S ferredoxin-type" evidence="4">
    <location>
        <begin position="180"/>
        <end position="209"/>
    </location>
</feature>
<gene>
    <name evidence="5" type="ORF">H9787_03635</name>
</gene>
<keyword evidence="3" id="KW-0411">Iron-sulfur</keyword>
<accession>A0A9D2RQU4</accession>
<reference evidence="5" key="2">
    <citation type="submission" date="2021-04" db="EMBL/GenBank/DDBJ databases">
        <authorList>
            <person name="Gilroy R."/>
        </authorList>
    </citation>
    <scope>NUCLEOTIDE SEQUENCE</scope>
    <source>
        <strain evidence="5">ChiBcec18-1249</strain>
    </source>
</reference>
<dbReference type="EMBL" id="DWZJ01000028">
    <property type="protein sequence ID" value="HJB12784.1"/>
    <property type="molecule type" value="Genomic_DNA"/>
</dbReference>
<dbReference type="GO" id="GO:0046872">
    <property type="term" value="F:metal ion binding"/>
    <property type="evidence" value="ECO:0007669"/>
    <property type="project" value="UniProtKB-KW"/>
</dbReference>
<keyword evidence="1" id="KW-0479">Metal-binding</keyword>
<dbReference type="Gene3D" id="3.30.70.20">
    <property type="match status" value="1"/>
</dbReference>
<dbReference type="AlphaFoldDB" id="A0A9D2RQU4"/>
<dbReference type="PROSITE" id="PS51379">
    <property type="entry name" value="4FE4S_FER_2"/>
    <property type="match status" value="2"/>
</dbReference>
<sequence>MILYFSGTGNSRCCARLLGELLHDECLDVFSMIRAGTGGELRSETPWVFVSPTYSWQLPRVMRDLIRRSSFSGSRDAYFVMTCGEDVGAAAQWNRRLCGEAGLRDRGTCPVVMPENYIALFRAPEETEAREIVAGARPVLEEAAARIRRGEAFAPGRTGMLDRLRSGPVNSLFYRFYVRTKPFAVSDACVSCGRCERSCPLGNIRLESGRPVWGDRCTHCMACICGCPAEAIEYGRISRGKVRYQCPE</sequence>
<dbReference type="PROSITE" id="PS00198">
    <property type="entry name" value="4FE4S_FER_1"/>
    <property type="match status" value="1"/>
</dbReference>
<keyword evidence="2" id="KW-0408">Iron</keyword>
<evidence type="ECO:0000256" key="2">
    <source>
        <dbReference type="ARBA" id="ARBA00023004"/>
    </source>
</evidence>
<comment type="caution">
    <text evidence="5">The sequence shown here is derived from an EMBL/GenBank/DDBJ whole genome shotgun (WGS) entry which is preliminary data.</text>
</comment>
<reference evidence="5" key="1">
    <citation type="journal article" date="2021" name="PeerJ">
        <title>Extensive microbial diversity within the chicken gut microbiome revealed by metagenomics and culture.</title>
        <authorList>
            <person name="Gilroy R."/>
            <person name="Ravi A."/>
            <person name="Getino M."/>
            <person name="Pursley I."/>
            <person name="Horton D.L."/>
            <person name="Alikhan N.F."/>
            <person name="Baker D."/>
            <person name="Gharbi K."/>
            <person name="Hall N."/>
            <person name="Watson M."/>
            <person name="Adriaenssens E.M."/>
            <person name="Foster-Nyarko E."/>
            <person name="Jarju S."/>
            <person name="Secka A."/>
            <person name="Antonio M."/>
            <person name="Oren A."/>
            <person name="Chaudhuri R.R."/>
            <person name="La Ragione R."/>
            <person name="Hildebrand F."/>
            <person name="Pallen M.J."/>
        </authorList>
    </citation>
    <scope>NUCLEOTIDE SEQUENCE</scope>
    <source>
        <strain evidence="5">ChiBcec18-1249</strain>
    </source>
</reference>
<dbReference type="NCBIfam" id="NF038196">
    <property type="entry name" value="ferrodoxin_EFR1"/>
    <property type="match status" value="1"/>
</dbReference>
<dbReference type="InterPro" id="IPR029039">
    <property type="entry name" value="Flavoprotein-like_sf"/>
</dbReference>
<evidence type="ECO:0000313" key="5">
    <source>
        <dbReference type="EMBL" id="HJB12784.1"/>
    </source>
</evidence>
<evidence type="ECO:0000256" key="1">
    <source>
        <dbReference type="ARBA" id="ARBA00022723"/>
    </source>
</evidence>
<feature type="domain" description="4Fe-4S ferredoxin-type" evidence="4">
    <location>
        <begin position="215"/>
        <end position="237"/>
    </location>
</feature>
<organism evidence="5 6">
    <name type="scientific">Candidatus Oscillibacter excrementigallinarum</name>
    <dbReference type="NCBI Taxonomy" id="2838716"/>
    <lineage>
        <taxon>Bacteria</taxon>
        <taxon>Bacillati</taxon>
        <taxon>Bacillota</taxon>
        <taxon>Clostridia</taxon>
        <taxon>Eubacteriales</taxon>
        <taxon>Oscillospiraceae</taxon>
        <taxon>Oscillibacter</taxon>
    </lineage>
</organism>
<dbReference type="SUPFAM" id="SSF54862">
    <property type="entry name" value="4Fe-4S ferredoxins"/>
    <property type="match status" value="1"/>
</dbReference>
<proteinExistence type="predicted"/>
<evidence type="ECO:0000256" key="3">
    <source>
        <dbReference type="ARBA" id="ARBA00023014"/>
    </source>
</evidence>
<dbReference type="InterPro" id="IPR047964">
    <property type="entry name" value="EFR1-like"/>
</dbReference>
<evidence type="ECO:0000259" key="4">
    <source>
        <dbReference type="PROSITE" id="PS51379"/>
    </source>
</evidence>
<dbReference type="Gene3D" id="3.40.50.360">
    <property type="match status" value="1"/>
</dbReference>
<evidence type="ECO:0000313" key="6">
    <source>
        <dbReference type="Proteomes" id="UP000823824"/>
    </source>
</evidence>
<dbReference type="InterPro" id="IPR017900">
    <property type="entry name" value="4Fe4S_Fe_S_CS"/>
</dbReference>
<dbReference type="InterPro" id="IPR017896">
    <property type="entry name" value="4Fe4S_Fe-S-bd"/>
</dbReference>